<name>A0ABR1J025_9AGAR</name>
<dbReference type="InterPro" id="IPR036047">
    <property type="entry name" value="F-box-like_dom_sf"/>
</dbReference>
<evidence type="ECO:0000313" key="2">
    <source>
        <dbReference type="Proteomes" id="UP001498398"/>
    </source>
</evidence>
<gene>
    <name evidence="1" type="ORF">VKT23_016054</name>
</gene>
<evidence type="ECO:0008006" key="3">
    <source>
        <dbReference type="Google" id="ProtNLM"/>
    </source>
</evidence>
<evidence type="ECO:0000313" key="1">
    <source>
        <dbReference type="EMBL" id="KAK7442457.1"/>
    </source>
</evidence>
<organism evidence="1 2">
    <name type="scientific">Marasmiellus scandens</name>
    <dbReference type="NCBI Taxonomy" id="2682957"/>
    <lineage>
        <taxon>Eukaryota</taxon>
        <taxon>Fungi</taxon>
        <taxon>Dikarya</taxon>
        <taxon>Basidiomycota</taxon>
        <taxon>Agaricomycotina</taxon>
        <taxon>Agaricomycetes</taxon>
        <taxon>Agaricomycetidae</taxon>
        <taxon>Agaricales</taxon>
        <taxon>Marasmiineae</taxon>
        <taxon>Omphalotaceae</taxon>
        <taxon>Marasmiellus</taxon>
    </lineage>
</organism>
<reference evidence="1 2" key="1">
    <citation type="submission" date="2024-01" db="EMBL/GenBank/DDBJ databases">
        <title>A draft genome for the cacao thread blight pathogen Marasmiellus scandens.</title>
        <authorList>
            <person name="Baruah I.K."/>
            <person name="Leung J."/>
            <person name="Bukari Y."/>
            <person name="Amoako-Attah I."/>
            <person name="Meinhardt L.W."/>
            <person name="Bailey B.A."/>
            <person name="Cohen S.P."/>
        </authorList>
    </citation>
    <scope>NUCLEOTIDE SEQUENCE [LARGE SCALE GENOMIC DNA]</scope>
    <source>
        <strain evidence="1 2">GH-19</strain>
    </source>
</reference>
<protein>
    <recommendedName>
        <fullName evidence="3">F-box domain-containing protein</fullName>
    </recommendedName>
</protein>
<dbReference type="SUPFAM" id="SSF81383">
    <property type="entry name" value="F-box domain"/>
    <property type="match status" value="1"/>
</dbReference>
<keyword evidence="2" id="KW-1185">Reference proteome</keyword>
<dbReference type="Proteomes" id="UP001498398">
    <property type="component" value="Unassembled WGS sequence"/>
</dbReference>
<accession>A0ABR1J025</accession>
<proteinExistence type="predicted"/>
<dbReference type="EMBL" id="JBANRG010000058">
    <property type="protein sequence ID" value="KAK7442457.1"/>
    <property type="molecule type" value="Genomic_DNA"/>
</dbReference>
<sequence length="330" mass="37363">MLRLPAPSPFDKLAQETIDEIIDFVPHDTLEACTLVSRRWLSRSRARLFRSFTFPPDSALLQLLEIGTYETYAPLIDSFIDEMHDSIIQPSLFSLVRILIVNFTGGRARDIEDMFYEHGIFTKLTFTGLESFYLCVGHRDDRSTEFTSKIAETNRNLNHIAFDRAFFIPEDFLCAFSSISNAATQLQSLTFIAPNMCKPRAGLLPASFPPIQNPPRLKTLTLIREETEDIFPDAINMLFETPRFFDLSSLNTLILGECWDVEAFGKIAMNWGSSITCLQLQPRHARKSFGLLARDSVRSQNSPSTRTQVHRLVSQRSSTILPVSGQSEGV</sequence>
<comment type="caution">
    <text evidence="1">The sequence shown here is derived from an EMBL/GenBank/DDBJ whole genome shotgun (WGS) entry which is preliminary data.</text>
</comment>